<accession>A0A9X3S471</accession>
<dbReference type="AlphaFoldDB" id="A0A9X3S471"/>
<dbReference type="Proteomes" id="UP001149140">
    <property type="component" value="Unassembled WGS sequence"/>
</dbReference>
<keyword evidence="3" id="KW-1185">Reference proteome</keyword>
<evidence type="ECO:0000256" key="1">
    <source>
        <dbReference type="SAM" id="MobiDB-lite"/>
    </source>
</evidence>
<reference evidence="2" key="1">
    <citation type="submission" date="2022-10" db="EMBL/GenBank/DDBJ databases">
        <title>The WGS of Solirubrobacter ginsenosidimutans DSM 21036.</title>
        <authorList>
            <person name="Jiang Z."/>
        </authorList>
    </citation>
    <scope>NUCLEOTIDE SEQUENCE</scope>
    <source>
        <strain evidence="2">DSM 21036</strain>
    </source>
</reference>
<comment type="caution">
    <text evidence="2">The sequence shown here is derived from an EMBL/GenBank/DDBJ whole genome shotgun (WGS) entry which is preliminary data.</text>
</comment>
<evidence type="ECO:0000313" key="2">
    <source>
        <dbReference type="EMBL" id="MDA0165449.1"/>
    </source>
</evidence>
<dbReference type="RefSeq" id="WP_270044708.1">
    <property type="nucleotide sequence ID" value="NZ_JAPDOD010000047.1"/>
</dbReference>
<organism evidence="2 3">
    <name type="scientific">Solirubrobacter ginsenosidimutans</name>
    <dbReference type="NCBI Taxonomy" id="490573"/>
    <lineage>
        <taxon>Bacteria</taxon>
        <taxon>Bacillati</taxon>
        <taxon>Actinomycetota</taxon>
        <taxon>Thermoleophilia</taxon>
        <taxon>Solirubrobacterales</taxon>
        <taxon>Solirubrobacteraceae</taxon>
        <taxon>Solirubrobacter</taxon>
    </lineage>
</organism>
<evidence type="ECO:0000313" key="3">
    <source>
        <dbReference type="Proteomes" id="UP001149140"/>
    </source>
</evidence>
<name>A0A9X3S471_9ACTN</name>
<feature type="region of interest" description="Disordered" evidence="1">
    <location>
        <begin position="158"/>
        <end position="177"/>
    </location>
</feature>
<dbReference type="EMBL" id="JAPDOD010000047">
    <property type="protein sequence ID" value="MDA0165449.1"/>
    <property type="molecule type" value="Genomic_DNA"/>
</dbReference>
<gene>
    <name evidence="2" type="ORF">OM076_34590</name>
</gene>
<protein>
    <submittedName>
        <fullName evidence="2">Uncharacterized protein</fullName>
    </submittedName>
</protein>
<sequence length="353" mass="37407">MPEPAQIPAPQAPVPVAAPAAAPFVGALPDSQVDAVLSLQRTAGNRATGRALGRKPDERTEEIDRHAADVGAGLAQDTADAHDTAFAELAKLDMKMLLDVLARMRQQGTLHTVAEELGAASISDADRNRIQSALDALQGRAGSGEGDVNQLATGERDAVGEFGPAKPGTSGDDPDGNTYVVYDGQIKTYFMTKVDKARRSSVWLANNPGNSDELGGMGLGTGMKWGKHTFAIFPSMAAGRKALFAKIETKPNLKAYLNYHLGQQTDGTFPEGNDPDAYLKHIQAKAPWVQYATTPQEIKDKNAVEDLLDGFMNAEGITPGTVLSTGATVSASMSPAEQKTMTFYLKLLGVRAN</sequence>
<proteinExistence type="predicted"/>